<evidence type="ECO:0000313" key="2">
    <source>
        <dbReference type="Proteomes" id="UP001147700"/>
    </source>
</evidence>
<dbReference type="Proteomes" id="UP001147700">
    <property type="component" value="Unassembled WGS sequence"/>
</dbReference>
<sequence>MPSGRRATQLQRLADETLGAFAEQILPFDAAAAARYGPLVGERERAGRLIAALDAQIAAICVAHRATLATRNPLAGFADVGVELVDPSVRLPD</sequence>
<dbReference type="SUPFAM" id="SSF88723">
    <property type="entry name" value="PIN domain-like"/>
    <property type="match status" value="1"/>
</dbReference>
<organism evidence="1 2">
    <name type="scientific">Solirubrobacter deserti</name>
    <dbReference type="NCBI Taxonomy" id="2282478"/>
    <lineage>
        <taxon>Bacteria</taxon>
        <taxon>Bacillati</taxon>
        <taxon>Actinomycetota</taxon>
        <taxon>Thermoleophilia</taxon>
        <taxon>Solirubrobacterales</taxon>
        <taxon>Solirubrobacteraceae</taxon>
        <taxon>Solirubrobacter</taxon>
    </lineage>
</organism>
<dbReference type="EMBL" id="JAPCID010000020">
    <property type="protein sequence ID" value="MDA0138974.1"/>
    <property type="molecule type" value="Genomic_DNA"/>
</dbReference>
<comment type="caution">
    <text evidence="1">The sequence shown here is derived from an EMBL/GenBank/DDBJ whole genome shotgun (WGS) entry which is preliminary data.</text>
</comment>
<evidence type="ECO:0008006" key="3">
    <source>
        <dbReference type="Google" id="ProtNLM"/>
    </source>
</evidence>
<proteinExistence type="predicted"/>
<accession>A0ABT4RK98</accession>
<dbReference type="RefSeq" id="WP_238931574.1">
    <property type="nucleotide sequence ID" value="NZ_JAPCID010000020.1"/>
</dbReference>
<gene>
    <name evidence="1" type="ORF">OJ962_15840</name>
</gene>
<dbReference type="InterPro" id="IPR029060">
    <property type="entry name" value="PIN-like_dom_sf"/>
</dbReference>
<name>A0ABT4RK98_9ACTN</name>
<reference evidence="1" key="1">
    <citation type="submission" date="2022-10" db="EMBL/GenBank/DDBJ databases">
        <title>The WGS of Solirubrobacter sp. CPCC 204708.</title>
        <authorList>
            <person name="Jiang Z."/>
        </authorList>
    </citation>
    <scope>NUCLEOTIDE SEQUENCE</scope>
    <source>
        <strain evidence="1">CPCC 204708</strain>
    </source>
</reference>
<keyword evidence="2" id="KW-1185">Reference proteome</keyword>
<dbReference type="Gene3D" id="3.40.50.1010">
    <property type="entry name" value="5'-nuclease"/>
    <property type="match status" value="1"/>
</dbReference>
<protein>
    <recommendedName>
        <fullName evidence="3">Type II toxin-antitoxin system VapC family toxin</fullName>
    </recommendedName>
</protein>
<evidence type="ECO:0000313" key="1">
    <source>
        <dbReference type="EMBL" id="MDA0138974.1"/>
    </source>
</evidence>